<name>A0ABY6A9P5_9GAMM</name>
<dbReference type="CDD" id="cd00586">
    <property type="entry name" value="4HBT"/>
    <property type="match status" value="1"/>
</dbReference>
<proteinExistence type="inferred from homology"/>
<dbReference type="PANTHER" id="PTHR31793:SF24">
    <property type="entry name" value="LONG-CHAIN ACYL-COA THIOESTERASE FADM"/>
    <property type="match status" value="1"/>
</dbReference>
<dbReference type="Pfam" id="PF13279">
    <property type="entry name" value="4HBT_2"/>
    <property type="match status" value="1"/>
</dbReference>
<evidence type="ECO:0000256" key="2">
    <source>
        <dbReference type="ARBA" id="ARBA00022801"/>
    </source>
</evidence>
<gene>
    <name evidence="3" type="ORF">HUF19_08140</name>
</gene>
<dbReference type="PANTHER" id="PTHR31793">
    <property type="entry name" value="4-HYDROXYBENZOYL-COA THIOESTERASE FAMILY MEMBER"/>
    <property type="match status" value="1"/>
</dbReference>
<dbReference type="Proteomes" id="UP001065322">
    <property type="component" value="Chromosome"/>
</dbReference>
<accession>A0ABY6A9P5</accession>
<dbReference type="SUPFAM" id="SSF54637">
    <property type="entry name" value="Thioesterase/thiol ester dehydrase-isomerase"/>
    <property type="match status" value="1"/>
</dbReference>
<evidence type="ECO:0000256" key="1">
    <source>
        <dbReference type="ARBA" id="ARBA00005953"/>
    </source>
</evidence>
<dbReference type="NCBIfam" id="TIGR00051">
    <property type="entry name" value="YbgC/FadM family acyl-CoA thioesterase"/>
    <property type="match status" value="1"/>
</dbReference>
<dbReference type="InterPro" id="IPR050563">
    <property type="entry name" value="4-hydroxybenzoyl-CoA_TE"/>
</dbReference>
<protein>
    <submittedName>
        <fullName evidence="3">Acyl-CoA thioesterase</fullName>
    </submittedName>
</protein>
<reference evidence="4" key="1">
    <citation type="submission" date="2020-06" db="EMBL/GenBank/DDBJ databases">
        <title>Thalassolituus marinus alknpb1M-1, a hydrocarbon-degrading bacterium isolated from the deep-sea overlying water using an in-situ strategy from the South China Sea basin.</title>
        <authorList>
            <person name="Dong C."/>
            <person name="Chen Y."/>
            <person name="Shao Z."/>
        </authorList>
    </citation>
    <scope>NUCLEOTIDE SEQUENCE [LARGE SCALE GENOMIC DNA]</scope>
    <source>
        <strain evidence="4">alknpb1M-1</strain>
    </source>
</reference>
<evidence type="ECO:0000313" key="4">
    <source>
        <dbReference type="Proteomes" id="UP001065322"/>
    </source>
</evidence>
<comment type="similarity">
    <text evidence="1">Belongs to the 4-hydroxybenzoyl-CoA thioesterase family.</text>
</comment>
<keyword evidence="2" id="KW-0378">Hydrolase</keyword>
<dbReference type="EMBL" id="CP054475">
    <property type="protein sequence ID" value="UXD87402.1"/>
    <property type="molecule type" value="Genomic_DNA"/>
</dbReference>
<sequence>MSVDIKVRGYHLDIYHHVNNGRYLEFLEEGRWDYFDRHQFIQLFEAQNLAFVVANINISYRRPAYAGETIRISTRMEKIGNKSAQMVQEVRLLENGEAITLIADAVVTFCLMDSDTQKAVPIEGNARTVLETMIEDGL</sequence>
<dbReference type="InterPro" id="IPR029069">
    <property type="entry name" value="HotDog_dom_sf"/>
</dbReference>
<keyword evidence="4" id="KW-1185">Reference proteome</keyword>
<dbReference type="InterPro" id="IPR006684">
    <property type="entry name" value="YbgC/YbaW"/>
</dbReference>
<evidence type="ECO:0000313" key="3">
    <source>
        <dbReference type="EMBL" id="UXD87402.1"/>
    </source>
</evidence>
<dbReference type="Gene3D" id="3.10.129.10">
    <property type="entry name" value="Hotdog Thioesterase"/>
    <property type="match status" value="1"/>
</dbReference>
<dbReference type="RefSeq" id="WP_260999320.1">
    <property type="nucleotide sequence ID" value="NZ_CP054475.1"/>
</dbReference>
<organism evidence="3 4">
    <name type="scientific">Thalassolituus hydrocarboniclasticus</name>
    <dbReference type="NCBI Taxonomy" id="2742796"/>
    <lineage>
        <taxon>Bacteria</taxon>
        <taxon>Pseudomonadati</taxon>
        <taxon>Pseudomonadota</taxon>
        <taxon>Gammaproteobacteria</taxon>
        <taxon>Oceanospirillales</taxon>
        <taxon>Oceanospirillaceae</taxon>
        <taxon>Thalassolituus</taxon>
    </lineage>
</organism>